<evidence type="ECO:0000313" key="2">
    <source>
        <dbReference type="Proteomes" id="UP001055879"/>
    </source>
</evidence>
<comment type="caution">
    <text evidence="1">The sequence shown here is derived from an EMBL/GenBank/DDBJ whole genome shotgun (WGS) entry which is preliminary data.</text>
</comment>
<gene>
    <name evidence="1" type="ORF">L6452_06683</name>
</gene>
<dbReference type="Proteomes" id="UP001055879">
    <property type="component" value="Linkage Group LG02"/>
</dbReference>
<accession>A0ACB9EKL2</accession>
<dbReference type="EMBL" id="CM042048">
    <property type="protein sequence ID" value="KAI3759108.1"/>
    <property type="molecule type" value="Genomic_DNA"/>
</dbReference>
<reference evidence="1 2" key="2">
    <citation type="journal article" date="2022" name="Mol. Ecol. Resour.">
        <title>The genomes of chicory, endive, great burdock and yacon provide insights into Asteraceae paleo-polyploidization history and plant inulin production.</title>
        <authorList>
            <person name="Fan W."/>
            <person name="Wang S."/>
            <person name="Wang H."/>
            <person name="Wang A."/>
            <person name="Jiang F."/>
            <person name="Liu H."/>
            <person name="Zhao H."/>
            <person name="Xu D."/>
            <person name="Zhang Y."/>
        </authorList>
    </citation>
    <scope>NUCLEOTIDE SEQUENCE [LARGE SCALE GENOMIC DNA]</scope>
    <source>
        <strain evidence="2">cv. Niubang</strain>
    </source>
</reference>
<reference evidence="2" key="1">
    <citation type="journal article" date="2022" name="Mol. Ecol. Resour.">
        <title>The genomes of chicory, endive, great burdock and yacon provide insights into Asteraceae palaeo-polyploidization history and plant inulin production.</title>
        <authorList>
            <person name="Fan W."/>
            <person name="Wang S."/>
            <person name="Wang H."/>
            <person name="Wang A."/>
            <person name="Jiang F."/>
            <person name="Liu H."/>
            <person name="Zhao H."/>
            <person name="Xu D."/>
            <person name="Zhang Y."/>
        </authorList>
    </citation>
    <scope>NUCLEOTIDE SEQUENCE [LARGE SCALE GENOMIC DNA]</scope>
    <source>
        <strain evidence="2">cv. Niubang</strain>
    </source>
</reference>
<organism evidence="1 2">
    <name type="scientific">Arctium lappa</name>
    <name type="common">Greater burdock</name>
    <name type="synonym">Lappa major</name>
    <dbReference type="NCBI Taxonomy" id="4217"/>
    <lineage>
        <taxon>Eukaryota</taxon>
        <taxon>Viridiplantae</taxon>
        <taxon>Streptophyta</taxon>
        <taxon>Embryophyta</taxon>
        <taxon>Tracheophyta</taxon>
        <taxon>Spermatophyta</taxon>
        <taxon>Magnoliopsida</taxon>
        <taxon>eudicotyledons</taxon>
        <taxon>Gunneridae</taxon>
        <taxon>Pentapetalae</taxon>
        <taxon>asterids</taxon>
        <taxon>campanulids</taxon>
        <taxon>Asterales</taxon>
        <taxon>Asteraceae</taxon>
        <taxon>Carduoideae</taxon>
        <taxon>Cardueae</taxon>
        <taxon>Arctiinae</taxon>
        <taxon>Arctium</taxon>
    </lineage>
</organism>
<proteinExistence type="predicted"/>
<name>A0ACB9EKL2_ARCLA</name>
<sequence length="119" mass="13515">MEIDKCKLYIMILFRYRSKQKVSVRSTSKCCCFLCRNLKLQQKVVEVHVKIIGPSDSGKSMMLRALNRLLEPPSDTVFLDGTDISGHDVLELCRKVGMLFQLPVLFQGTVADNISYGEQ</sequence>
<protein>
    <submittedName>
        <fullName evidence="1">Uncharacterized protein</fullName>
    </submittedName>
</protein>
<keyword evidence="2" id="KW-1185">Reference proteome</keyword>
<evidence type="ECO:0000313" key="1">
    <source>
        <dbReference type="EMBL" id="KAI3759108.1"/>
    </source>
</evidence>